<name>A0A140DYC9_9FIRM</name>
<organism evidence="7 8">
    <name type="scientific">Faecalibaculum rodentium</name>
    <dbReference type="NCBI Taxonomy" id="1702221"/>
    <lineage>
        <taxon>Bacteria</taxon>
        <taxon>Bacillati</taxon>
        <taxon>Bacillota</taxon>
        <taxon>Erysipelotrichia</taxon>
        <taxon>Erysipelotrichales</taxon>
        <taxon>Erysipelotrichaceae</taxon>
        <taxon>Faecalibaculum</taxon>
    </lineage>
</organism>
<feature type="transmembrane region" description="Helical" evidence="5">
    <location>
        <begin position="156"/>
        <end position="175"/>
    </location>
</feature>
<protein>
    <recommendedName>
        <fullName evidence="6">Integral membrane bound transporter domain-containing protein</fullName>
    </recommendedName>
</protein>
<evidence type="ECO:0000256" key="4">
    <source>
        <dbReference type="ARBA" id="ARBA00023136"/>
    </source>
</evidence>
<keyword evidence="3 5" id="KW-1133">Transmembrane helix</keyword>
<proteinExistence type="predicted"/>
<evidence type="ECO:0000313" key="8">
    <source>
        <dbReference type="Proteomes" id="UP000069771"/>
    </source>
</evidence>
<feature type="domain" description="Integral membrane bound transporter" evidence="6">
    <location>
        <begin position="215"/>
        <end position="335"/>
    </location>
</feature>
<dbReference type="GO" id="GO:0016020">
    <property type="term" value="C:membrane"/>
    <property type="evidence" value="ECO:0007669"/>
    <property type="project" value="UniProtKB-SubCell"/>
</dbReference>
<feature type="transmembrane region" description="Helical" evidence="5">
    <location>
        <begin position="37"/>
        <end position="55"/>
    </location>
</feature>
<evidence type="ECO:0000256" key="3">
    <source>
        <dbReference type="ARBA" id="ARBA00022989"/>
    </source>
</evidence>
<sequence length="363" mass="40638">MSFYQMMQLDPASNRKLRADAAPETVRKLRLAMVARSALIVVFAIAFIGLMSTWFGAENSSMAVSIFCILLASRFAGFGYRISDSLLCMGLSFFLLLTGPVLALLPHELFWALLIDFVSLLTIIVMTCENPELGNGGLYTFAYIFLSGNPVRGDAFVQRAWLTVLGFALCGFVLWHNHRDQNRDRTFVSILRGFSLRSYKCQWQLRLAFGVSLLLALFSTLDMTRFMWAGFACGSLLADVEVESHIHEKLRDRLLGAVIGSVAFWLIWSVLPVNLEPLLGPVGGMCLGLCAEYRHKTMLNCFGALALAAGMYGLQGAVLLRIIMTLLGILFAILFFYVYDHFVMTAFVPEKSRLEPYRDDPER</sequence>
<dbReference type="OrthoDB" id="3251843at2"/>
<comment type="subcellular location">
    <subcellularLocation>
        <location evidence="1">Membrane</location>
        <topology evidence="1">Multi-pass membrane protein</topology>
    </subcellularLocation>
</comment>
<dbReference type="PATRIC" id="fig|1702221.3.peg.2453"/>
<evidence type="ECO:0000313" key="7">
    <source>
        <dbReference type="EMBL" id="AMK55656.1"/>
    </source>
</evidence>
<keyword evidence="2 5" id="KW-0812">Transmembrane</keyword>
<feature type="transmembrane region" description="Helical" evidence="5">
    <location>
        <begin position="319"/>
        <end position="339"/>
    </location>
</feature>
<dbReference type="Proteomes" id="UP000069771">
    <property type="component" value="Chromosome"/>
</dbReference>
<feature type="transmembrane region" description="Helical" evidence="5">
    <location>
        <begin position="86"/>
        <end position="103"/>
    </location>
</feature>
<dbReference type="KEGG" id="fro:AALO17_25220"/>
<dbReference type="AlphaFoldDB" id="A0A140DYC9"/>
<feature type="transmembrane region" description="Helical" evidence="5">
    <location>
        <begin position="61"/>
        <end position="79"/>
    </location>
</feature>
<keyword evidence="8" id="KW-1185">Reference proteome</keyword>
<feature type="transmembrane region" description="Helical" evidence="5">
    <location>
        <begin position="254"/>
        <end position="273"/>
    </location>
</feature>
<gene>
    <name evidence="7" type="ORF">AALO17_25220</name>
</gene>
<evidence type="ECO:0000256" key="1">
    <source>
        <dbReference type="ARBA" id="ARBA00004141"/>
    </source>
</evidence>
<dbReference type="EMBL" id="CP011391">
    <property type="protein sequence ID" value="AMK55656.1"/>
    <property type="molecule type" value="Genomic_DNA"/>
</dbReference>
<dbReference type="GeneID" id="78479027"/>
<accession>A0A140DYC9</accession>
<dbReference type="InterPro" id="IPR049453">
    <property type="entry name" value="Memb_transporter_dom"/>
</dbReference>
<dbReference type="Pfam" id="PF13515">
    <property type="entry name" value="FUSC_2"/>
    <property type="match status" value="1"/>
</dbReference>
<evidence type="ECO:0000256" key="2">
    <source>
        <dbReference type="ARBA" id="ARBA00022692"/>
    </source>
</evidence>
<dbReference type="STRING" id="1702221.AALO17_25220"/>
<keyword evidence="4 5" id="KW-0472">Membrane</keyword>
<evidence type="ECO:0000256" key="5">
    <source>
        <dbReference type="SAM" id="Phobius"/>
    </source>
</evidence>
<dbReference type="RefSeq" id="WP_067559565.1">
    <property type="nucleotide sequence ID" value="NZ_CAMTBT010000004.1"/>
</dbReference>
<reference evidence="7 8" key="1">
    <citation type="journal article" date="2016" name="Gut Pathog.">
        <title>Whole genome sequencing of "Faecalibaculum rodentium" ALO17, isolated from C57BL/6J laboratory mouse feces.</title>
        <authorList>
            <person name="Lim S."/>
            <person name="Chang D.H."/>
            <person name="Ahn S."/>
            <person name="Kim B.C."/>
        </authorList>
    </citation>
    <scope>NUCLEOTIDE SEQUENCE [LARGE SCALE GENOMIC DNA]</scope>
    <source>
        <strain evidence="7 8">Alo17</strain>
    </source>
</reference>
<evidence type="ECO:0000259" key="6">
    <source>
        <dbReference type="Pfam" id="PF13515"/>
    </source>
</evidence>
<feature type="transmembrane region" description="Helical" evidence="5">
    <location>
        <begin position="203"/>
        <end position="220"/>
    </location>
</feature>